<dbReference type="KEGG" id="haj:DU500_06985"/>
<evidence type="ECO:0000313" key="2">
    <source>
        <dbReference type="EMBL" id="AXG06206.1"/>
    </source>
</evidence>
<dbReference type="OrthoDB" id="373307at2157"/>
<dbReference type="EMBL" id="CP031150">
    <property type="protein sequence ID" value="AXG06206.1"/>
    <property type="molecule type" value="Genomic_DNA"/>
</dbReference>
<evidence type="ECO:0000313" key="3">
    <source>
        <dbReference type="Proteomes" id="UP000253273"/>
    </source>
</evidence>
<reference evidence="2 3" key="1">
    <citation type="submission" date="2018-07" db="EMBL/GenBank/DDBJ databases">
        <title>Genome sequences of Haloplanus sp. CBA1113.</title>
        <authorList>
            <person name="Kim Y.B."/>
            <person name="Roh S.W."/>
        </authorList>
    </citation>
    <scope>NUCLEOTIDE SEQUENCE [LARGE SCALE GENOMIC DNA]</scope>
    <source>
        <strain evidence="2 3">CBA1113</strain>
    </source>
</reference>
<keyword evidence="1" id="KW-0812">Transmembrane</keyword>
<evidence type="ECO:0000256" key="1">
    <source>
        <dbReference type="SAM" id="Phobius"/>
    </source>
</evidence>
<proteinExistence type="predicted"/>
<dbReference type="RefSeq" id="WP_114585348.1">
    <property type="nucleotide sequence ID" value="NZ_CP031150.1"/>
</dbReference>
<gene>
    <name evidence="2" type="ORF">DU500_06985</name>
</gene>
<sequence length="59" mass="6090">MSPKSTLAFVVSLHFVLYALLVKPADGGNAAEAILLGVFSFLLLAAGVVNELFLAADPS</sequence>
<dbReference type="AlphaFoldDB" id="A0A345E1Y4"/>
<keyword evidence="3" id="KW-1185">Reference proteome</keyword>
<dbReference type="Proteomes" id="UP000253273">
    <property type="component" value="Chromosome"/>
</dbReference>
<organism evidence="2 3">
    <name type="scientific">Haloplanus rubicundus</name>
    <dbReference type="NCBI Taxonomy" id="1547898"/>
    <lineage>
        <taxon>Archaea</taxon>
        <taxon>Methanobacteriati</taxon>
        <taxon>Methanobacteriota</taxon>
        <taxon>Stenosarchaea group</taxon>
        <taxon>Halobacteria</taxon>
        <taxon>Halobacteriales</taxon>
        <taxon>Haloferacaceae</taxon>
        <taxon>Haloplanus</taxon>
    </lineage>
</organism>
<name>A0A345E1Y4_9EURY</name>
<dbReference type="GeneID" id="37283116"/>
<feature type="transmembrane region" description="Helical" evidence="1">
    <location>
        <begin position="34"/>
        <end position="56"/>
    </location>
</feature>
<keyword evidence="1" id="KW-0472">Membrane</keyword>
<keyword evidence="1" id="KW-1133">Transmembrane helix</keyword>
<accession>A0A345E1Y4</accession>
<protein>
    <submittedName>
        <fullName evidence="2">Uncharacterized protein</fullName>
    </submittedName>
</protein>